<comment type="caution">
    <text evidence="1">The sequence shown here is derived from an EMBL/GenBank/DDBJ whole genome shotgun (WGS) entry which is preliminary data.</text>
</comment>
<evidence type="ECO:0000313" key="1">
    <source>
        <dbReference type="EMBL" id="KPE49096.1"/>
    </source>
</evidence>
<sequence>MAGLNRTYAERGPHSWMYLHEGVTEQEAFLYEKYYVWQYVENKGFMPYAQSYPHADALTRFL</sequence>
<dbReference type="EMBL" id="LJOD01000025">
    <property type="protein sequence ID" value="KPE49096.1"/>
    <property type="molecule type" value="Genomic_DNA"/>
</dbReference>
<dbReference type="AlphaFoldDB" id="A0A0N0ZU86"/>
<protein>
    <submittedName>
        <fullName evidence="1">Uncharacterized protein</fullName>
    </submittedName>
</protein>
<evidence type="ECO:0000313" key="2">
    <source>
        <dbReference type="Proteomes" id="UP000037953"/>
    </source>
</evidence>
<proteinExistence type="predicted"/>
<reference evidence="2" key="2">
    <citation type="submission" date="2015-09" db="EMBL/GenBank/DDBJ databases">
        <title>Draft genome sequence of a multidrug-resistant Chryseobacterium indologenes isolate from Malaysia.</title>
        <authorList>
            <person name="Yu C.Y."/>
            <person name="Ang G.Y."/>
            <person name="Chan K.-G."/>
        </authorList>
    </citation>
    <scope>NUCLEOTIDE SEQUENCE [LARGE SCALE GENOMIC DNA]</scope>
    <source>
        <strain evidence="2">CI_885</strain>
    </source>
</reference>
<dbReference type="Proteomes" id="UP000037953">
    <property type="component" value="Unassembled WGS sequence"/>
</dbReference>
<reference evidence="1 2" key="1">
    <citation type="journal article" date="2015" name="Genom Data">
        <title>Draft genome sequence of a multidrug-resistant Chryseobacterium indologenes isolate from Malaysia.</title>
        <authorList>
            <person name="Yu C.Y."/>
            <person name="Ang G.Y."/>
            <person name="Cheng H.J."/>
            <person name="Cheong Y.M."/>
            <person name="Yin W.F."/>
            <person name="Chan K.G."/>
        </authorList>
    </citation>
    <scope>NUCLEOTIDE SEQUENCE [LARGE SCALE GENOMIC DNA]</scope>
    <source>
        <strain evidence="1 2">CI_885</strain>
    </source>
</reference>
<name>A0A0N0ZU86_CHRID</name>
<dbReference type="RefSeq" id="WP_062703405.1">
    <property type="nucleotide sequence ID" value="NZ_LJOD01000025.1"/>
</dbReference>
<accession>A0A0N0ZU86</accession>
<organism evidence="1 2">
    <name type="scientific">Chryseobacterium indologenes</name>
    <name type="common">Flavobacterium indologenes</name>
    <dbReference type="NCBI Taxonomy" id="253"/>
    <lineage>
        <taxon>Bacteria</taxon>
        <taxon>Pseudomonadati</taxon>
        <taxon>Bacteroidota</taxon>
        <taxon>Flavobacteriia</taxon>
        <taxon>Flavobacteriales</taxon>
        <taxon>Weeksellaceae</taxon>
        <taxon>Chryseobacterium group</taxon>
        <taxon>Chryseobacterium</taxon>
    </lineage>
</organism>
<dbReference type="PATRIC" id="fig|253.9.peg.2800"/>
<gene>
    <name evidence="1" type="ORF">AOB46_21885</name>
</gene>